<evidence type="ECO:0000313" key="1">
    <source>
        <dbReference type="EMBL" id="SEG12894.1"/>
    </source>
</evidence>
<name>A0A1H5XM85_9ACTN</name>
<keyword evidence="2" id="KW-1185">Reference proteome</keyword>
<proteinExistence type="predicted"/>
<dbReference type="AlphaFoldDB" id="A0A1H5XM85"/>
<accession>A0A1H5XM85</accession>
<evidence type="ECO:0000313" key="2">
    <source>
        <dbReference type="Proteomes" id="UP000236723"/>
    </source>
</evidence>
<dbReference type="Proteomes" id="UP000236723">
    <property type="component" value="Unassembled WGS sequence"/>
</dbReference>
<gene>
    <name evidence="1" type="ORF">SAMN04489712_103320</name>
</gene>
<reference evidence="2" key="1">
    <citation type="submission" date="2016-10" db="EMBL/GenBank/DDBJ databases">
        <authorList>
            <person name="Varghese N."/>
            <person name="Submissions S."/>
        </authorList>
    </citation>
    <scope>NUCLEOTIDE SEQUENCE [LARGE SCALE GENOMIC DNA]</scope>
    <source>
        <strain evidence="2">DSM 43163</strain>
    </source>
</reference>
<sequence length="70" mass="7811">MPGFLWSADAAPATALVNGEERYALHIGRKLARLNGVLWHSSDLTPQIRQGPPRVFGVAWRPDRVSISFR</sequence>
<dbReference type="OrthoDB" id="4534407at2"/>
<dbReference type="RefSeq" id="WP_146087290.1">
    <property type="nucleotide sequence ID" value="NZ_FNVO01000003.1"/>
</dbReference>
<protein>
    <submittedName>
        <fullName evidence="1">Uncharacterized protein</fullName>
    </submittedName>
</protein>
<organism evidence="1 2">
    <name type="scientific">Thermomonospora echinospora</name>
    <dbReference type="NCBI Taxonomy" id="1992"/>
    <lineage>
        <taxon>Bacteria</taxon>
        <taxon>Bacillati</taxon>
        <taxon>Actinomycetota</taxon>
        <taxon>Actinomycetes</taxon>
        <taxon>Streptosporangiales</taxon>
        <taxon>Thermomonosporaceae</taxon>
        <taxon>Thermomonospora</taxon>
    </lineage>
</organism>
<dbReference type="EMBL" id="FNVO01000003">
    <property type="protein sequence ID" value="SEG12894.1"/>
    <property type="molecule type" value="Genomic_DNA"/>
</dbReference>